<dbReference type="Gene3D" id="1.25.10.10">
    <property type="entry name" value="Leucine-rich Repeat Variant"/>
    <property type="match status" value="1"/>
</dbReference>
<dbReference type="InterPro" id="IPR016024">
    <property type="entry name" value="ARM-type_fold"/>
</dbReference>
<protein>
    <recommendedName>
        <fullName evidence="7">TATA-binding protein interacting (TIP20) domain-containing protein</fullName>
    </recommendedName>
</protein>
<evidence type="ECO:0000256" key="6">
    <source>
        <dbReference type="SAM" id="Phobius"/>
    </source>
</evidence>
<dbReference type="EMBL" id="CP076749">
    <property type="protein sequence ID" value="QWW22713.1"/>
    <property type="molecule type" value="Genomic_DNA"/>
</dbReference>
<dbReference type="GO" id="GO:0010265">
    <property type="term" value="P:SCF complex assembly"/>
    <property type="evidence" value="ECO:0007669"/>
    <property type="project" value="InterPro"/>
</dbReference>
<evidence type="ECO:0000313" key="8">
    <source>
        <dbReference type="EMBL" id="QWW22713.1"/>
    </source>
</evidence>
<dbReference type="PROSITE" id="PS50077">
    <property type="entry name" value="HEAT_REPEAT"/>
    <property type="match status" value="1"/>
</dbReference>
<evidence type="ECO:0000256" key="1">
    <source>
        <dbReference type="ARBA" id="ARBA00007657"/>
    </source>
</evidence>
<proteinExistence type="inferred from homology"/>
<evidence type="ECO:0000259" key="7">
    <source>
        <dbReference type="Pfam" id="PF08623"/>
    </source>
</evidence>
<dbReference type="InterPro" id="IPR039852">
    <property type="entry name" value="CAND1/CAND2"/>
</dbReference>
<dbReference type="SUPFAM" id="SSF48371">
    <property type="entry name" value="ARM repeat"/>
    <property type="match status" value="1"/>
</dbReference>
<feature type="repeat" description="HEAT" evidence="4">
    <location>
        <begin position="45"/>
        <end position="82"/>
    </location>
</feature>
<accession>A0A8F2VZ85</accession>
<organism evidence="8">
    <name type="scientific">Candidozyma auris</name>
    <name type="common">Yeast</name>
    <name type="synonym">Candida auris</name>
    <dbReference type="NCBI Taxonomy" id="498019"/>
    <lineage>
        <taxon>Eukaryota</taxon>
        <taxon>Fungi</taxon>
        <taxon>Dikarya</taxon>
        <taxon>Ascomycota</taxon>
        <taxon>Saccharomycotina</taxon>
        <taxon>Pichiomycetes</taxon>
        <taxon>Metschnikowiaceae</taxon>
        <taxon>Candidozyma</taxon>
    </lineage>
</organism>
<gene>
    <name evidence="8" type="ORF">CA7LBN_001459</name>
</gene>
<evidence type="ECO:0000256" key="4">
    <source>
        <dbReference type="PROSITE-ProRule" id="PRU00103"/>
    </source>
</evidence>
<evidence type="ECO:0000256" key="5">
    <source>
        <dbReference type="SAM" id="MobiDB-lite"/>
    </source>
</evidence>
<reference evidence="8" key="1">
    <citation type="submission" date="2021-06" db="EMBL/GenBank/DDBJ databases">
        <title>Candida auris outbreak in lebanese hospital.</title>
        <authorList>
            <person name="Finianos M."/>
        </authorList>
    </citation>
    <scope>NUCLEOTIDE SEQUENCE</scope>
    <source>
        <strain evidence="8">CA7LBN</strain>
    </source>
</reference>
<dbReference type="InterPro" id="IPR021133">
    <property type="entry name" value="HEAT_type_2"/>
</dbReference>
<sequence>MSTFNIRQLEDRARDVDPDLRYMALEDFVKHLSNPKVQARNVSSFIPLLITMLSDNVTEVQNQAVKSFAPLVRHIDDQEVLSVVNQLFEAVLKSSNTSKFSTSVPNLALRSIFNSSYSRFGKQLARSVIDSLFPRLFATDAPVTIDSIEIIIDLIKALGGTLTAPELSGMVLSLICIAYKETGIISRRAIVAVDYALDHVHSVTQEQTVRQLQFFDKVVSDTHASYSSSDKGVAAKNTQFTLLQVVLAKARKSKRDVFSDVSASIIFSEINANLRLESLVTSLNIEDLDVDVLVVENSVREDALITLSSLISCISSDTFLHSYAHSVVEIIRAFISYDPLTYDDSGDDIDDEESEIEFSNDEDSIEVEKAGDNDGLASKLRFQAIGLIKQVIKVFPGTLGILYGENLVEPLIIAIGDKTDIVSNEAVYTTISLLNATHAAATMRSRPSSDISMMTESGTSGTPSSQMTTTLPPLLEDFVFNCLLTTKNIGRITTTNALIEAMIRVLSVFLSPSFLEKLSKKLQEYKLTLKTNPDIIRLYKIILKVYPIQEIPSDLVQFIYDDLVNSLTDTKTYYSFISDILQVCNEFYPKIAGDHFYEKLVDRTLFKPIADRINVKQYSSDVRQHSLNSLTELIVHLDVSEANLNNAIEIYKESMNYEVTVNFTIENLITICEKRSQLFDNPELCNLVVEKLNSYLSSNDTSLYLNSLILLDCIFTNTHFKGKAEDLQILTNNVFHLLHETSDSNLINRAISILGHALDYVPADEEFFKKLIHQVINVKWIDEDDVDLGSLDYLIKQVATRSPLKGEQLYDIGLQNLVLRNFLSAKVLAIITLDANLREKISAAEAQLVGLSEMLDSPSSFDKIVFNIHYLGCIAEAVELSRVTFDEFFSLMISNKNEVLCLAAARAVGLCIKRDVEMYLPVLLKYYHSSNQGSEQNGTLILVAIKQLLRGYITHEKQNLLSHIWHSLFEVISFKEGTLTHKDVAELKLAGEILAKICEFTKSEEYQNKLFDILESGMQSSNSNEHAVYTVVVISKQLINDIESQTLNVSLVEEILVYLSRSNLELKQAIVSTLLTGIHNKALLIASVLNDTILPSIYDELDAKDEFKKVIPMGPYKYVVDEGLEVRKLCYELINAIISIDNERLMDKEGGVNQVRMFEVLSAKGLNDTENGIVVMAVQNLLQIIHNDENVLHAIANQQEMISALTKVANKKLRSKASTQEAESQEEALRMVIKLSKTINNVFVHSNATNGEWGAYFHELKSKHHLLFNTVESKQSEGNFKTTLFIRTMNTTMSYISTSPAYVANLPGRIWAFVVSMFMTWVERVWHVLDTGLYYVMNAILMVLAFADKLLDFSDRAVQNYELAKKVFKLSMYNSIN</sequence>
<keyword evidence="6" id="KW-0472">Membrane</keyword>
<keyword evidence="2" id="KW-0677">Repeat</keyword>
<keyword evidence="6" id="KW-0812">Transmembrane</keyword>
<dbReference type="Proteomes" id="UP000825438">
    <property type="component" value="Chromosome I"/>
</dbReference>
<feature type="domain" description="TATA-binding protein interacting (TIP20)" evidence="7">
    <location>
        <begin position="1089"/>
        <end position="1261"/>
    </location>
</feature>
<evidence type="ECO:0000256" key="2">
    <source>
        <dbReference type="ARBA" id="ARBA00022737"/>
    </source>
</evidence>
<comment type="similarity">
    <text evidence="1">Belongs to the CAND family.</text>
</comment>
<dbReference type="InterPro" id="IPR013932">
    <property type="entry name" value="TATA-bd_TIP120"/>
</dbReference>
<feature type="transmembrane region" description="Helical" evidence="6">
    <location>
        <begin position="1332"/>
        <end position="1351"/>
    </location>
</feature>
<dbReference type="PANTHER" id="PTHR12696">
    <property type="entry name" value="TIP120"/>
    <property type="match status" value="1"/>
</dbReference>
<dbReference type="Pfam" id="PF08623">
    <property type="entry name" value="TIP120"/>
    <property type="match status" value="1"/>
</dbReference>
<keyword evidence="6" id="KW-1133">Transmembrane helix</keyword>
<name>A0A8F2VZ85_CANAR</name>
<keyword evidence="3" id="KW-0833">Ubl conjugation pathway</keyword>
<feature type="region of interest" description="Disordered" evidence="5">
    <location>
        <begin position="445"/>
        <end position="466"/>
    </location>
</feature>
<evidence type="ECO:0000256" key="3">
    <source>
        <dbReference type="ARBA" id="ARBA00022786"/>
    </source>
</evidence>
<dbReference type="InterPro" id="IPR011989">
    <property type="entry name" value="ARM-like"/>
</dbReference>